<dbReference type="PROSITE" id="PS51257">
    <property type="entry name" value="PROKAR_LIPOPROTEIN"/>
    <property type="match status" value="1"/>
</dbReference>
<proteinExistence type="predicted"/>
<evidence type="ECO:0008006" key="3">
    <source>
        <dbReference type="Google" id="ProtNLM"/>
    </source>
</evidence>
<organism evidence="1 2">
    <name type="scientific">Salirhabdus euzebyi</name>
    <dbReference type="NCBI Taxonomy" id="394506"/>
    <lineage>
        <taxon>Bacteria</taxon>
        <taxon>Bacillati</taxon>
        <taxon>Bacillota</taxon>
        <taxon>Bacilli</taxon>
        <taxon>Bacillales</taxon>
        <taxon>Bacillaceae</taxon>
        <taxon>Salirhabdus</taxon>
    </lineage>
</organism>
<protein>
    <recommendedName>
        <fullName evidence="3">DUF4830 domain-containing protein</fullName>
    </recommendedName>
</protein>
<evidence type="ECO:0000313" key="1">
    <source>
        <dbReference type="EMBL" id="MBB6452390.1"/>
    </source>
</evidence>
<keyword evidence="2" id="KW-1185">Reference proteome</keyword>
<dbReference type="RefSeq" id="WP_174494948.1">
    <property type="nucleotide sequence ID" value="NZ_CADDWK010000002.1"/>
</dbReference>
<sequence length="133" mass="15456">MKKLLLLFFVSAFFLVSCGGKDIPEVHNDYLLQHNWHIKKFQKAETKVLDHFPEYYESLRIADLDLKEYEGKEVTITSYLLKEKQINGEKMTAHIYEYDGDIIGGHGVLANWSPGLFSLTDKQRLMDEGIMKK</sequence>
<name>A0A841PUB1_9BACI</name>
<reference evidence="1 2" key="1">
    <citation type="submission" date="2020-08" db="EMBL/GenBank/DDBJ databases">
        <title>Genomic Encyclopedia of Type Strains, Phase IV (KMG-IV): sequencing the most valuable type-strain genomes for metagenomic binning, comparative biology and taxonomic classification.</title>
        <authorList>
            <person name="Goeker M."/>
        </authorList>
    </citation>
    <scope>NUCLEOTIDE SEQUENCE [LARGE SCALE GENOMIC DNA]</scope>
    <source>
        <strain evidence="1 2">DSM 19612</strain>
    </source>
</reference>
<comment type="caution">
    <text evidence="1">The sequence shown here is derived from an EMBL/GenBank/DDBJ whole genome shotgun (WGS) entry which is preliminary data.</text>
</comment>
<evidence type="ECO:0000313" key="2">
    <source>
        <dbReference type="Proteomes" id="UP000581688"/>
    </source>
</evidence>
<dbReference type="EMBL" id="JACHGH010000002">
    <property type="protein sequence ID" value="MBB6452390.1"/>
    <property type="molecule type" value="Genomic_DNA"/>
</dbReference>
<accession>A0A841PUB1</accession>
<gene>
    <name evidence="1" type="ORF">HNQ94_000835</name>
</gene>
<dbReference type="Proteomes" id="UP000581688">
    <property type="component" value="Unassembled WGS sequence"/>
</dbReference>
<dbReference type="AlphaFoldDB" id="A0A841PUB1"/>